<feature type="compositionally biased region" description="Low complexity" evidence="3">
    <location>
        <begin position="1025"/>
        <end position="1037"/>
    </location>
</feature>
<feature type="compositionally biased region" description="Polar residues" evidence="3">
    <location>
        <begin position="704"/>
        <end position="716"/>
    </location>
</feature>
<dbReference type="SUPFAM" id="SSF50729">
    <property type="entry name" value="PH domain-like"/>
    <property type="match status" value="1"/>
</dbReference>
<dbReference type="OrthoDB" id="2123378at2759"/>
<feature type="region of interest" description="Disordered" evidence="3">
    <location>
        <begin position="951"/>
        <end position="973"/>
    </location>
</feature>
<feature type="compositionally biased region" description="Pro residues" evidence="3">
    <location>
        <begin position="233"/>
        <end position="242"/>
    </location>
</feature>
<accession>A0A9Q5I5A8</accession>
<name>A0A9Q5I5A8_SANBA</name>
<feature type="compositionally biased region" description="Polar residues" evidence="3">
    <location>
        <begin position="260"/>
        <end position="271"/>
    </location>
</feature>
<feature type="compositionally biased region" description="Polar residues" evidence="3">
    <location>
        <begin position="72"/>
        <end position="108"/>
    </location>
</feature>
<dbReference type="Proteomes" id="UP000757232">
    <property type="component" value="Unassembled WGS sequence"/>
</dbReference>
<evidence type="ECO:0000256" key="2">
    <source>
        <dbReference type="ARBA" id="ARBA00023306"/>
    </source>
</evidence>
<evidence type="ECO:0000256" key="1">
    <source>
        <dbReference type="ARBA" id="ARBA00022618"/>
    </source>
</evidence>
<feature type="compositionally biased region" description="Basic and acidic residues" evidence="3">
    <location>
        <begin position="682"/>
        <end position="701"/>
    </location>
</feature>
<feature type="compositionally biased region" description="Basic and acidic residues" evidence="3">
    <location>
        <begin position="651"/>
        <end position="671"/>
    </location>
</feature>
<protein>
    <recommendedName>
        <fullName evidence="4">PH domain-containing protein</fullName>
    </recommendedName>
</protein>
<evidence type="ECO:0000259" key="4">
    <source>
        <dbReference type="PROSITE" id="PS50003"/>
    </source>
</evidence>
<comment type="caution">
    <text evidence="5">The sequence shown here is derived from an EMBL/GenBank/DDBJ whole genome shotgun (WGS) entry which is preliminary data.</text>
</comment>
<dbReference type="PROSITE" id="PS50003">
    <property type="entry name" value="PH_DOMAIN"/>
    <property type="match status" value="1"/>
</dbReference>
<feature type="domain" description="PH" evidence="4">
    <location>
        <begin position="1486"/>
        <end position="1597"/>
    </location>
</feature>
<dbReference type="InterPro" id="IPR052007">
    <property type="entry name" value="Bud4"/>
</dbReference>
<reference evidence="5" key="1">
    <citation type="submission" date="2016-06" db="EMBL/GenBank/DDBJ databases">
        <title>Draft Genome sequence of the fungus Inonotus baumii.</title>
        <authorList>
            <person name="Zhu H."/>
            <person name="Lin W."/>
        </authorList>
    </citation>
    <scope>NUCLEOTIDE SEQUENCE</scope>
    <source>
        <strain evidence="5">821</strain>
    </source>
</reference>
<feature type="compositionally biased region" description="Low complexity" evidence="3">
    <location>
        <begin position="273"/>
        <end position="284"/>
    </location>
</feature>
<dbReference type="PANTHER" id="PTHR36100:SF1">
    <property type="entry name" value="BUD SITE SELECTION PROTEIN 4"/>
    <property type="match status" value="1"/>
</dbReference>
<feature type="region of interest" description="Disordered" evidence="3">
    <location>
        <begin position="651"/>
        <end position="929"/>
    </location>
</feature>
<proteinExistence type="predicted"/>
<feature type="compositionally biased region" description="Basic and acidic residues" evidence="3">
    <location>
        <begin position="1072"/>
        <end position="1118"/>
    </location>
</feature>
<organism evidence="5 6">
    <name type="scientific">Sanghuangporus baumii</name>
    <name type="common">Phellinus baumii</name>
    <dbReference type="NCBI Taxonomy" id="108892"/>
    <lineage>
        <taxon>Eukaryota</taxon>
        <taxon>Fungi</taxon>
        <taxon>Dikarya</taxon>
        <taxon>Basidiomycota</taxon>
        <taxon>Agaricomycotina</taxon>
        <taxon>Agaricomycetes</taxon>
        <taxon>Hymenochaetales</taxon>
        <taxon>Hymenochaetaceae</taxon>
        <taxon>Sanghuangporus</taxon>
    </lineage>
</organism>
<keyword evidence="1" id="KW-0132">Cell division</keyword>
<dbReference type="InterPro" id="IPR001849">
    <property type="entry name" value="PH_domain"/>
</dbReference>
<feature type="compositionally biased region" description="Low complexity" evidence="3">
    <location>
        <begin position="1"/>
        <end position="16"/>
    </location>
</feature>
<feature type="compositionally biased region" description="Low complexity" evidence="3">
    <location>
        <begin position="211"/>
        <end position="222"/>
    </location>
</feature>
<feature type="compositionally biased region" description="Polar residues" evidence="3">
    <location>
        <begin position="1004"/>
        <end position="1019"/>
    </location>
</feature>
<evidence type="ECO:0000313" key="5">
    <source>
        <dbReference type="EMBL" id="OCB92078.1"/>
    </source>
</evidence>
<dbReference type="GO" id="GO:0051301">
    <property type="term" value="P:cell division"/>
    <property type="evidence" value="ECO:0007669"/>
    <property type="project" value="UniProtKB-KW"/>
</dbReference>
<dbReference type="SMART" id="SM00233">
    <property type="entry name" value="PH"/>
    <property type="match status" value="1"/>
</dbReference>
<feature type="region of interest" description="Disordered" evidence="3">
    <location>
        <begin position="457"/>
        <end position="483"/>
    </location>
</feature>
<dbReference type="Pfam" id="PF00169">
    <property type="entry name" value="PH"/>
    <property type="match status" value="1"/>
</dbReference>
<dbReference type="EMBL" id="LNZH02000036">
    <property type="protein sequence ID" value="OCB92078.1"/>
    <property type="molecule type" value="Genomic_DNA"/>
</dbReference>
<sequence length="1631" mass="179719">MPLPLPHSSASPSTPLRPRADRMKDSILKESSAGWASAITPLRIAKRDQLSPSSSSSPNPGAQDPSRVVARRSSNSYKHVFTSNLVSRSPFKTQLGPRQQPSAPSSYSRPVVPVIRKVSGEKRPRPESLIQQAESENAKRVTELGYRRRQSRGFQGLVEKNPVSRSPFRQLLSPSKEAKESKGLNQERNQEEYTEMNAPIAIEFPTKADDSTSPETTETDSSLNSRGSEQRPRTPPMHPTPPRIASSPGFERRSPVPSALQGSPARSSLVQKSRLLGPRSRSLSAGASGTSIADLPPRRERRKTVTFDERCDVVEFDRDSCEDAVFDTDDEDVYGTPEPQQTSSQEVSLETSEFFDASELNDSINGLVESMLKEANNLAEPSTPEQHTASLSSIVSDIDMMPGGAEDGVPLGRPHHEERARAYRHDEPHLELPPPTFSAEDDFFSTPPRQEIVNADHRTPRPFETPRPSSHGKLALPPDTELDEDGIPLGRTHHTERARAVHESGDNFDIQMMPPSPLEDIVPCVKQGSKDPLVPRFDLHLDDVRTSSPRGPSKDSKLSNDDVFGPTSETSGILGELDFEHANVDPNLSLNTSVASFHEIPPQDGLEYSDNGHDQFQEREPYDHVQDFSFGGRSDKSLDNIVSGLRLREDFQESHDHDIPHQEHERERTESSRSGGTATDAIRSEPHRSQPHRSHEIEHDGLAPTSSPVGDGNQNADLAPHSPRSNGLYAQREIGSASSLVGSDGRRSMSPRINREDVLRKLSRQRSAENYSPLGTPALASSVSSMPKVEEAEREDIKMEVEELSQLPPTPSQIDRPQSRPPLEERLKRALSPSLPAPAPVRPSVVPSASPAPPSPAGPSHGPAPVPQPPVEGLPVTRDAPISSPPRVGQHGRARTYDFDERPPSAPAKIVSGRSPVSSSFDFNRPGVDIGDMDMRSALDRLVDDVSIASGVEPSVGNNSRATADVAPQDGDVSMTDTELITEESTELLANLRESVRSKPPLQRSGTAPLSTMPTTSTPERPPISRSVSEVSMMGGSSAAGLLKQTVFATSESPAESDDMDTDAPPPLPPKTPEKSARQTREEMIKEKRKEARMRESGEYFVPPRRDASGKLIDESPASKRKSGQPPSAGRSLSTGDAEDMMNESASAQRRVSVLRHRRGGVLGVDLDNDDGMLSDSIQRELKKRDDPKKTYELREHDAVVYASSSQEAAMAQVDPSLDIEDKAWRAVRRPSDMNEYNQEIKAIRAMEKPGKAHGKVFVKVLKLKGLIVPIPPQLTMFSLTLNNGVHYVTTPECRLTREARIEQEFELLEHSKLEFTLTVNIRRDLHILQQFKAITPPAVPPQAVAPSPTQHRGMRSFFGGTPKKPKVAKHSRSQTEPLVRFEMQENLARYMKQDGTLARAFIAFKDIARHCDSRLFESAFPLIGQRLEAPGEGGGAGGTMKPQPIGEIVLQIFRLPPILGLTPNQLPQSLDECHRGLKTIGWHKKTYHEGVLTQLGGDCSTWRRRQLRVIGGSLVAFNDVTKRAMAAIDLKKATAIEDDQDPEVASKRRDVDDYDAMYGVERSFRLVFPNNQEITFFADTDEEKANWLSILRCLVGHIPPHALWAELLWQRKHDPRLAQQAQEAAAVRSS</sequence>
<dbReference type="GO" id="GO:0005525">
    <property type="term" value="F:GTP binding"/>
    <property type="evidence" value="ECO:0007669"/>
    <property type="project" value="TreeGrafter"/>
</dbReference>
<feature type="compositionally biased region" description="Basic and acidic residues" evidence="3">
    <location>
        <begin position="136"/>
        <end position="146"/>
    </location>
</feature>
<gene>
    <name evidence="5" type="ORF">A7U60_g588</name>
</gene>
<dbReference type="PANTHER" id="PTHR36100">
    <property type="entry name" value="BUD SITE SELECTION PROTEIN 4"/>
    <property type="match status" value="1"/>
</dbReference>
<dbReference type="Gene3D" id="2.30.29.30">
    <property type="entry name" value="Pleckstrin-homology domain (PH domain)/Phosphotyrosine-binding domain (PTB)"/>
    <property type="match status" value="1"/>
</dbReference>
<feature type="compositionally biased region" description="Basic and acidic residues" evidence="3">
    <location>
        <begin position="788"/>
        <end position="801"/>
    </location>
</feature>
<feature type="region of interest" description="Disordered" evidence="3">
    <location>
        <begin position="537"/>
        <end position="569"/>
    </location>
</feature>
<feature type="region of interest" description="Disordered" evidence="3">
    <location>
        <begin position="987"/>
        <end position="1153"/>
    </location>
</feature>
<evidence type="ECO:0000313" key="6">
    <source>
        <dbReference type="Proteomes" id="UP000757232"/>
    </source>
</evidence>
<feature type="compositionally biased region" description="Basic and acidic residues" evidence="3">
    <location>
        <begin position="18"/>
        <end position="28"/>
    </location>
</feature>
<keyword evidence="2" id="KW-0131">Cell cycle</keyword>
<dbReference type="InterPro" id="IPR011993">
    <property type="entry name" value="PH-like_dom_sf"/>
</dbReference>
<feature type="region of interest" description="Disordered" evidence="3">
    <location>
        <begin position="1"/>
        <end position="297"/>
    </location>
</feature>
<feature type="compositionally biased region" description="Pro residues" evidence="3">
    <location>
        <begin position="850"/>
        <end position="872"/>
    </location>
</feature>
<keyword evidence="6" id="KW-1185">Reference proteome</keyword>
<evidence type="ECO:0000256" key="3">
    <source>
        <dbReference type="SAM" id="MobiDB-lite"/>
    </source>
</evidence>